<dbReference type="Gene3D" id="2.60.120.200">
    <property type="match status" value="1"/>
</dbReference>
<evidence type="ECO:0000256" key="4">
    <source>
        <dbReference type="SAM" id="SignalP"/>
    </source>
</evidence>
<dbReference type="FunFam" id="2.60.120.200:FF:000141">
    <property type="entry name" value="L-type lectin-domain containing receptor kinase VIII.1"/>
    <property type="match status" value="1"/>
</dbReference>
<feature type="chain" id="PRO_5044848395" description="Legume lectin domain-containing protein" evidence="4">
    <location>
        <begin position="25"/>
        <end position="413"/>
    </location>
</feature>
<keyword evidence="3" id="KW-1133">Transmembrane helix</keyword>
<organism evidence="6 7">
    <name type="scientific">Eruca vesicaria subsp. sativa</name>
    <name type="common">Garden rocket</name>
    <name type="synonym">Eruca sativa</name>
    <dbReference type="NCBI Taxonomy" id="29727"/>
    <lineage>
        <taxon>Eukaryota</taxon>
        <taxon>Viridiplantae</taxon>
        <taxon>Streptophyta</taxon>
        <taxon>Embryophyta</taxon>
        <taxon>Tracheophyta</taxon>
        <taxon>Spermatophyta</taxon>
        <taxon>Magnoliopsida</taxon>
        <taxon>eudicotyledons</taxon>
        <taxon>Gunneridae</taxon>
        <taxon>Pentapetalae</taxon>
        <taxon>rosids</taxon>
        <taxon>malvids</taxon>
        <taxon>Brassicales</taxon>
        <taxon>Brassicaceae</taxon>
        <taxon>Brassiceae</taxon>
        <taxon>Eruca</taxon>
    </lineage>
</organism>
<evidence type="ECO:0000313" key="6">
    <source>
        <dbReference type="EMBL" id="CAH8392220.1"/>
    </source>
</evidence>
<keyword evidence="4" id="KW-0732">Signal</keyword>
<keyword evidence="3" id="KW-0812">Transmembrane</keyword>
<feature type="transmembrane region" description="Helical" evidence="3">
    <location>
        <begin position="295"/>
        <end position="319"/>
    </location>
</feature>
<dbReference type="AlphaFoldDB" id="A0ABC8M7B9"/>
<dbReference type="SUPFAM" id="SSF56112">
    <property type="entry name" value="Protein kinase-like (PK-like)"/>
    <property type="match status" value="1"/>
</dbReference>
<dbReference type="EMBL" id="CAKOAT010986264">
    <property type="protein sequence ID" value="CAH8392220.1"/>
    <property type="molecule type" value="Genomic_DNA"/>
</dbReference>
<evidence type="ECO:0000256" key="1">
    <source>
        <dbReference type="ARBA" id="ARBA00007606"/>
    </source>
</evidence>
<comment type="caution">
    <text evidence="6">The sequence shown here is derived from an EMBL/GenBank/DDBJ whole genome shotgun (WGS) entry which is preliminary data.</text>
</comment>
<keyword evidence="7" id="KW-1185">Reference proteome</keyword>
<dbReference type="InterPro" id="IPR013320">
    <property type="entry name" value="ConA-like_dom_sf"/>
</dbReference>
<evidence type="ECO:0000259" key="5">
    <source>
        <dbReference type="Pfam" id="PF00139"/>
    </source>
</evidence>
<dbReference type="GO" id="GO:0030246">
    <property type="term" value="F:carbohydrate binding"/>
    <property type="evidence" value="ECO:0007669"/>
    <property type="project" value="UniProtKB-KW"/>
</dbReference>
<proteinExistence type="inferred from homology"/>
<evidence type="ECO:0000256" key="3">
    <source>
        <dbReference type="SAM" id="Phobius"/>
    </source>
</evidence>
<feature type="signal peptide" evidence="4">
    <location>
        <begin position="1"/>
        <end position="24"/>
    </location>
</feature>
<dbReference type="PANTHER" id="PTHR32401">
    <property type="entry name" value="CONCANAVALIN A-LIKE LECTIN FAMILY PROTEIN"/>
    <property type="match status" value="1"/>
</dbReference>
<reference evidence="6 7" key="1">
    <citation type="submission" date="2022-03" db="EMBL/GenBank/DDBJ databases">
        <authorList>
            <person name="Macdonald S."/>
            <person name="Ahmed S."/>
            <person name="Newling K."/>
        </authorList>
    </citation>
    <scope>NUCLEOTIDE SEQUENCE [LARGE SCALE GENOMIC DNA]</scope>
</reference>
<evidence type="ECO:0000256" key="2">
    <source>
        <dbReference type="ARBA" id="ARBA00022734"/>
    </source>
</evidence>
<keyword evidence="3" id="KW-0472">Membrane</keyword>
<dbReference type="Pfam" id="PF00139">
    <property type="entry name" value="Lectin_legB"/>
    <property type="match status" value="1"/>
</dbReference>
<protein>
    <recommendedName>
        <fullName evidence="5">Legume lectin domain-containing protein</fullName>
    </recommendedName>
</protein>
<dbReference type="InterPro" id="IPR011009">
    <property type="entry name" value="Kinase-like_dom_sf"/>
</dbReference>
<dbReference type="InterPro" id="IPR050258">
    <property type="entry name" value="Leguminous_Lectin"/>
</dbReference>
<evidence type="ECO:0000313" key="7">
    <source>
        <dbReference type="Proteomes" id="UP001642260"/>
    </source>
</evidence>
<dbReference type="Gene3D" id="3.30.200.20">
    <property type="entry name" value="Phosphorylase Kinase, domain 1"/>
    <property type="match status" value="1"/>
</dbReference>
<accession>A0ABC8M7B9</accession>
<dbReference type="PANTHER" id="PTHR32401:SF49">
    <property type="entry name" value="OS10G0129200 PROTEIN"/>
    <property type="match status" value="1"/>
</dbReference>
<dbReference type="InterPro" id="IPR001220">
    <property type="entry name" value="Legume_lectin_dom"/>
</dbReference>
<keyword evidence="2" id="KW-0430">Lectin</keyword>
<feature type="domain" description="Legume lectin" evidence="5">
    <location>
        <begin position="28"/>
        <end position="264"/>
    </location>
</feature>
<comment type="similarity">
    <text evidence="1">Belongs to the leguminous lectin family.</text>
</comment>
<dbReference type="CDD" id="cd06899">
    <property type="entry name" value="lectin_legume_LecRK_Arcelin_ConA"/>
    <property type="match status" value="1"/>
</dbReference>
<dbReference type="Proteomes" id="UP001642260">
    <property type="component" value="Unassembled WGS sequence"/>
</dbReference>
<name>A0ABC8M7B9_ERUVS</name>
<gene>
    <name evidence="6" type="ORF">ERUC_LOCUS44703</name>
</gene>
<sequence length="413" mass="45511">MASSRKLLALFFFFIFLSPIFVTSDNNVNFTFKSFTIRNLTFLGDSHLKNGVVGLTRELGVPDTSSGTVIYNTPIRFYDPASNTTSSFSTHFTFSVQNVNPDSSSSGDGLSFFLSHDNDTLGSPGEFLGLVNSSQPMKNRFVAIEFDTKLDPHFNDPSGNHVGLDVDSLNSIATSDPSIDLKSGKSITSWIDYKNEIRLLNVFLDYSDAKKPEKPILSVNIDLSPFLNGEMYVGFSGSTEGSTEIHLIENWSFKTSGFVPVRSKSSRPHNVSGSSVAPVAIPKGQRHQRRQRHSLAIGLGISFPVFFCLALLVFGYFTLKKLKGVKAEKELKTELITGLREFSYRELYGATKGFHSSRVIGRGAFGNVYRAMFILNNEVEPSPVPRMKPTLSFSIGLISLDDIVSKDDGDSIV</sequence>
<dbReference type="SUPFAM" id="SSF49899">
    <property type="entry name" value="Concanavalin A-like lectins/glucanases"/>
    <property type="match status" value="1"/>
</dbReference>